<name>A0A6J6DX36_9ZZZZ</name>
<evidence type="ECO:0000259" key="1">
    <source>
        <dbReference type="Pfam" id="PF19289"/>
    </source>
</evidence>
<dbReference type="Pfam" id="PF19289">
    <property type="entry name" value="PmbA_TldD_3rd"/>
    <property type="match status" value="1"/>
</dbReference>
<evidence type="ECO:0000313" key="2">
    <source>
        <dbReference type="EMBL" id="CAB4568750.1"/>
    </source>
</evidence>
<dbReference type="SUPFAM" id="SSF111283">
    <property type="entry name" value="Putative modulator of DNA gyrase, PmbA/TldD"/>
    <property type="match status" value="1"/>
</dbReference>
<dbReference type="GO" id="GO:0006508">
    <property type="term" value="P:proteolysis"/>
    <property type="evidence" value="ECO:0007669"/>
    <property type="project" value="InterPro"/>
</dbReference>
<dbReference type="GO" id="GO:0008237">
    <property type="term" value="F:metallopeptidase activity"/>
    <property type="evidence" value="ECO:0007669"/>
    <property type="project" value="InterPro"/>
</dbReference>
<dbReference type="PANTHER" id="PTHR43666:SF1">
    <property type="entry name" value="CONSERVED PROTEIN"/>
    <property type="match status" value="1"/>
</dbReference>
<reference evidence="2" key="1">
    <citation type="submission" date="2020-05" db="EMBL/GenBank/DDBJ databases">
        <authorList>
            <person name="Chiriac C."/>
            <person name="Salcher M."/>
            <person name="Ghai R."/>
            <person name="Kavagutti S V."/>
        </authorList>
    </citation>
    <scope>NUCLEOTIDE SEQUENCE</scope>
</reference>
<proteinExistence type="predicted"/>
<dbReference type="InterPro" id="IPR045569">
    <property type="entry name" value="Metalloprtase-TldD/E_C"/>
</dbReference>
<accession>A0A6J6DX36</accession>
<dbReference type="InterPro" id="IPR036059">
    <property type="entry name" value="TldD/PmbA_sf"/>
</dbReference>
<dbReference type="AlphaFoldDB" id="A0A6J6DX36"/>
<organism evidence="2">
    <name type="scientific">freshwater metagenome</name>
    <dbReference type="NCBI Taxonomy" id="449393"/>
    <lineage>
        <taxon>unclassified sequences</taxon>
        <taxon>metagenomes</taxon>
        <taxon>ecological metagenomes</taxon>
    </lineage>
</organism>
<dbReference type="InterPro" id="IPR035068">
    <property type="entry name" value="TldD/PmbA_N"/>
</dbReference>
<dbReference type="PANTHER" id="PTHR43666">
    <property type="entry name" value="TLDD PROTEIN"/>
    <property type="match status" value="1"/>
</dbReference>
<feature type="domain" description="Metalloprotease TldD/E C-terminal" evidence="1">
    <location>
        <begin position="221"/>
        <end position="453"/>
    </location>
</feature>
<dbReference type="Gene3D" id="3.30.2290.10">
    <property type="entry name" value="PmbA/TldD superfamily"/>
    <property type="match status" value="1"/>
</dbReference>
<dbReference type="EMBL" id="CAEZTT010000007">
    <property type="protein sequence ID" value="CAB4568750.1"/>
    <property type="molecule type" value="Genomic_DNA"/>
</dbReference>
<sequence length="459" mass="49539">MKPQEIIDRILKAADYDDCIVVVSEDTSANLRWANNTLTTNGVLANRSVTVIGFVATPTGIAAGSITKTDVSEAEVAEVAAAAKLAAIAAGDAEDAAELLKNIVAGDWDAPHQPTGPEVFSKVAPDLGRMFNAAAADGIELFGYAEHVHATTWIGSKGGIRVRQDQPSGRVEMTGKSHNRTRSTWEGRATRDFSDLDMMEIDAAIRQRLIWQEKRIDLPAGRYDAVLPAGAVGDLVTYMVWSAAGKDAFQGQSVFSDKKGGTRVGEKFANVELDLYSDPTYPGLESAAHVEATASSPFVSVFDNGQPIGRFDFMKNGVLANLINTRASAAEMKAQYVPISDNIIMTVNGASTSEAELIKSVKRGLLITCLWYIRMVDPVTLLLTGLTRDGVYLIENGEVVGAVNNFRWNESPVDLLNRIGAATPTKITQVREWADYIDRTAMPAVLFKDFNMSSVSQAS</sequence>
<gene>
    <name evidence="2" type="ORF">UFOPK1726_00152</name>
</gene>
<protein>
    <submittedName>
        <fullName evidence="2">Unannotated protein</fullName>
    </submittedName>
</protein>